<dbReference type="CDD" id="cd11669">
    <property type="entry name" value="TTHB210-like"/>
    <property type="match status" value="1"/>
</dbReference>
<keyword evidence="1" id="KW-0732">Signal</keyword>
<sequence length="257" mass="27875">MNTKFFLLGLCISAALSSCGLIMSDTVVQGEVQTVNGAAVRTWAKISPNGQVTQTGITLPMATIQNGPVSGNPVIAQIDFPAAVQQTTFLQHVGLDWNPHGHEPEGRYNTPHFDLHFHGISKADATSIDCKDMTQINNADVPQGWAPPVPPGVPPQAVCVPTMGFHSVPLSEFSAPGQFKPGLFDKVMIAGSYWGKFIFLEPMVTQQLLLSKQNFSLPVPLPRNLGHTTRYPTTFNAVYDPALNAYQFILGDFQTVQ</sequence>
<dbReference type="KEGG" id="ddr:Deide_01250"/>
<dbReference type="Proteomes" id="UP000002208">
    <property type="component" value="Chromosome"/>
</dbReference>
<dbReference type="HOGENOM" id="CLU_070317_0_0_0"/>
<dbReference type="Pfam" id="PF18197">
    <property type="entry name" value="TTHB210-like"/>
    <property type="match status" value="1"/>
</dbReference>
<dbReference type="STRING" id="546414.Deide_01250"/>
<dbReference type="RefSeq" id="WP_012692052.1">
    <property type="nucleotide sequence ID" value="NC_012526.1"/>
</dbReference>
<dbReference type="eggNOG" id="COG1917">
    <property type="taxonomic scope" value="Bacteria"/>
</dbReference>
<feature type="chain" id="PRO_5002905817" description="TTHB210-like domain-containing protein" evidence="1">
    <location>
        <begin position="18"/>
        <end position="257"/>
    </location>
</feature>
<feature type="signal peptide" evidence="1">
    <location>
        <begin position="1"/>
        <end position="17"/>
    </location>
</feature>
<evidence type="ECO:0000259" key="2">
    <source>
        <dbReference type="Pfam" id="PF18197"/>
    </source>
</evidence>
<dbReference type="OrthoDB" id="2867208at2"/>
<proteinExistence type="predicted"/>
<evidence type="ECO:0000313" key="4">
    <source>
        <dbReference type="Proteomes" id="UP000002208"/>
    </source>
</evidence>
<accession>C1CYA8</accession>
<dbReference type="PaxDb" id="546414-Deide_01250"/>
<dbReference type="AlphaFoldDB" id="C1CYA8"/>
<dbReference type="PROSITE" id="PS51257">
    <property type="entry name" value="PROKAR_LIPOPROTEIN"/>
    <property type="match status" value="1"/>
</dbReference>
<dbReference type="EMBL" id="CP001114">
    <property type="protein sequence ID" value="ACO44929.1"/>
    <property type="molecule type" value="Genomic_DNA"/>
</dbReference>
<dbReference type="InterPro" id="IPR033786">
    <property type="entry name" value="TTHB210-like"/>
</dbReference>
<reference evidence="3 4" key="1">
    <citation type="journal article" date="2009" name="PLoS Genet.">
        <title>Alliance of proteomics and genomics to unravel the specificities of Sahara bacterium Deinococcus deserti.</title>
        <authorList>
            <person name="de Groot A."/>
            <person name="Dulermo R."/>
            <person name="Ortet P."/>
            <person name="Blanchard L."/>
            <person name="Guerin P."/>
            <person name="Fernandez B."/>
            <person name="Vacherie B."/>
            <person name="Dossat C."/>
            <person name="Jolivet E."/>
            <person name="Siguier P."/>
            <person name="Chandler M."/>
            <person name="Barakat M."/>
            <person name="Dedieu A."/>
            <person name="Barbe V."/>
            <person name="Heulin T."/>
            <person name="Sommer S."/>
            <person name="Achouak W."/>
            <person name="Armengaud J."/>
        </authorList>
    </citation>
    <scope>NUCLEOTIDE SEQUENCE [LARGE SCALE GENOMIC DNA]</scope>
    <source>
        <strain evidence="4">DSM 17065 / CIP 109153 / LMG 22923 / VCD115</strain>
    </source>
</reference>
<keyword evidence="4" id="KW-1185">Reference proteome</keyword>
<gene>
    <name evidence="3" type="ordered locus">Deide_01250</name>
</gene>
<organism evidence="3 4">
    <name type="scientific">Deinococcus deserti (strain DSM 17065 / CIP 109153 / LMG 22923 / VCD115)</name>
    <dbReference type="NCBI Taxonomy" id="546414"/>
    <lineage>
        <taxon>Bacteria</taxon>
        <taxon>Thermotogati</taxon>
        <taxon>Deinococcota</taxon>
        <taxon>Deinococci</taxon>
        <taxon>Deinococcales</taxon>
        <taxon>Deinococcaceae</taxon>
        <taxon>Deinococcus</taxon>
    </lineage>
</organism>
<dbReference type="InterPro" id="IPR040832">
    <property type="entry name" value="TTHB210-like_dom"/>
</dbReference>
<name>C1CYA8_DEIDV</name>
<evidence type="ECO:0000256" key="1">
    <source>
        <dbReference type="SAM" id="SignalP"/>
    </source>
</evidence>
<evidence type="ECO:0000313" key="3">
    <source>
        <dbReference type="EMBL" id="ACO44929.1"/>
    </source>
</evidence>
<feature type="domain" description="TTHB210-like" evidence="2">
    <location>
        <begin position="49"/>
        <end position="97"/>
    </location>
</feature>
<protein>
    <recommendedName>
        <fullName evidence="2">TTHB210-like domain-containing protein</fullName>
    </recommendedName>
</protein>